<evidence type="ECO:0000256" key="4">
    <source>
        <dbReference type="ARBA" id="ARBA00012513"/>
    </source>
</evidence>
<dbReference type="FunFam" id="3.80.10.10:FF:000095">
    <property type="entry name" value="LRR receptor-like serine/threonine-protein kinase GSO1"/>
    <property type="match status" value="1"/>
</dbReference>
<dbReference type="Gene3D" id="1.10.510.10">
    <property type="entry name" value="Transferase(Phosphotransferase) domain 1"/>
    <property type="match status" value="1"/>
</dbReference>
<evidence type="ECO:0000256" key="19">
    <source>
        <dbReference type="ARBA" id="ARBA00023180"/>
    </source>
</evidence>
<dbReference type="PROSITE" id="PS50011">
    <property type="entry name" value="PROTEIN_KINASE_DOM"/>
    <property type="match status" value="1"/>
</dbReference>
<keyword evidence="11 23" id="KW-0732">Signal</keyword>
<keyword evidence="6" id="KW-0723">Serine/threonine-protein kinase</keyword>
<evidence type="ECO:0000256" key="16">
    <source>
        <dbReference type="ARBA" id="ARBA00022989"/>
    </source>
</evidence>
<dbReference type="Pfam" id="PF00560">
    <property type="entry name" value="LRR_1"/>
    <property type="match status" value="9"/>
</dbReference>
<dbReference type="SMART" id="SM00220">
    <property type="entry name" value="S_TKc"/>
    <property type="match status" value="1"/>
</dbReference>
<evidence type="ECO:0000256" key="9">
    <source>
        <dbReference type="ARBA" id="ARBA00022679"/>
    </source>
</evidence>
<evidence type="ECO:0000256" key="8">
    <source>
        <dbReference type="ARBA" id="ARBA00022614"/>
    </source>
</evidence>
<evidence type="ECO:0000256" key="2">
    <source>
        <dbReference type="ARBA" id="ARBA00004479"/>
    </source>
</evidence>
<dbReference type="Gene3D" id="3.30.200.20">
    <property type="entry name" value="Phosphorylase Kinase, domain 1"/>
    <property type="match status" value="1"/>
</dbReference>
<dbReference type="FunFam" id="1.10.510.10:FF:000358">
    <property type="entry name" value="Putative leucine-rich repeat receptor-like serine/threonine-protein kinase"/>
    <property type="match status" value="1"/>
</dbReference>
<feature type="domain" description="Protein kinase" evidence="24">
    <location>
        <begin position="707"/>
        <end position="1005"/>
    </location>
</feature>
<comment type="subcellular location">
    <subcellularLocation>
        <location evidence="1">Cell membrane</location>
        <topology evidence="1">Single-pass membrane protein</topology>
    </subcellularLocation>
    <subcellularLocation>
        <location evidence="2">Membrane</location>
        <topology evidence="2">Single-pass type I membrane protein</topology>
    </subcellularLocation>
</comment>
<comment type="caution">
    <text evidence="25">The sequence shown here is derived from an EMBL/GenBank/DDBJ whole genome shotgun (WGS) entry which is preliminary data.</text>
</comment>
<dbReference type="InterPro" id="IPR017441">
    <property type="entry name" value="Protein_kinase_ATP_BS"/>
</dbReference>
<comment type="catalytic activity">
    <reaction evidence="20">
        <text>L-threonyl-[protein] + ATP = O-phospho-L-threonyl-[protein] + ADP + H(+)</text>
        <dbReference type="Rhea" id="RHEA:46608"/>
        <dbReference type="Rhea" id="RHEA-COMP:11060"/>
        <dbReference type="Rhea" id="RHEA-COMP:11605"/>
        <dbReference type="ChEBI" id="CHEBI:15378"/>
        <dbReference type="ChEBI" id="CHEBI:30013"/>
        <dbReference type="ChEBI" id="CHEBI:30616"/>
        <dbReference type="ChEBI" id="CHEBI:61977"/>
        <dbReference type="ChEBI" id="CHEBI:456216"/>
        <dbReference type="EC" id="2.7.11.1"/>
    </reaction>
</comment>
<dbReference type="InterPro" id="IPR032675">
    <property type="entry name" value="LRR_dom_sf"/>
</dbReference>
<dbReference type="GO" id="GO:0051707">
    <property type="term" value="P:response to other organism"/>
    <property type="evidence" value="ECO:0007669"/>
    <property type="project" value="UniProtKB-ARBA"/>
</dbReference>
<feature type="chain" id="PRO_5042010980" description="non-specific serine/threonine protein kinase" evidence="23">
    <location>
        <begin position="31"/>
        <end position="1028"/>
    </location>
</feature>
<evidence type="ECO:0000256" key="20">
    <source>
        <dbReference type="ARBA" id="ARBA00047899"/>
    </source>
</evidence>
<reference evidence="25 26" key="1">
    <citation type="journal article" date="2021" name="Nat. Commun.">
        <title>Incipient diploidization of the medicinal plant Perilla within 10,000 years.</title>
        <authorList>
            <person name="Zhang Y."/>
            <person name="Shen Q."/>
            <person name="Leng L."/>
            <person name="Zhang D."/>
            <person name="Chen S."/>
            <person name="Shi Y."/>
            <person name="Ning Z."/>
            <person name="Chen S."/>
        </authorList>
    </citation>
    <scope>NUCLEOTIDE SEQUENCE [LARGE SCALE GENOMIC DNA]</scope>
    <source>
        <strain evidence="26">cv. PC099</strain>
    </source>
</reference>
<dbReference type="EC" id="2.7.11.1" evidence="4"/>
<keyword evidence="13 22" id="KW-0547">Nucleotide-binding</keyword>
<dbReference type="InterPro" id="IPR000719">
    <property type="entry name" value="Prot_kinase_dom"/>
</dbReference>
<keyword evidence="19" id="KW-0325">Glycoprotein</keyword>
<evidence type="ECO:0000259" key="24">
    <source>
        <dbReference type="PROSITE" id="PS50011"/>
    </source>
</evidence>
<dbReference type="InterPro" id="IPR011009">
    <property type="entry name" value="Kinase-like_dom_sf"/>
</dbReference>
<keyword evidence="8" id="KW-0433">Leucine-rich repeat</keyword>
<dbReference type="GO" id="GO:0006952">
    <property type="term" value="P:defense response"/>
    <property type="evidence" value="ECO:0007669"/>
    <property type="project" value="UniProtKB-ARBA"/>
</dbReference>
<evidence type="ECO:0000256" key="7">
    <source>
        <dbReference type="ARBA" id="ARBA00022553"/>
    </source>
</evidence>
<dbReference type="PROSITE" id="PS00108">
    <property type="entry name" value="PROTEIN_KINASE_ST"/>
    <property type="match status" value="1"/>
</dbReference>
<evidence type="ECO:0000256" key="23">
    <source>
        <dbReference type="SAM" id="SignalP"/>
    </source>
</evidence>
<keyword evidence="10" id="KW-0812">Transmembrane</keyword>
<dbReference type="FunFam" id="3.80.10.10:FF:000288">
    <property type="entry name" value="LRR receptor-like serine/threonine-protein kinase EFR"/>
    <property type="match status" value="1"/>
</dbReference>
<dbReference type="Pfam" id="PF00069">
    <property type="entry name" value="Pkinase"/>
    <property type="match status" value="1"/>
</dbReference>
<dbReference type="PANTHER" id="PTHR27000">
    <property type="entry name" value="LEUCINE-RICH REPEAT RECEPTOR-LIKE PROTEIN KINASE FAMILY PROTEIN-RELATED"/>
    <property type="match status" value="1"/>
</dbReference>
<dbReference type="Pfam" id="PF08263">
    <property type="entry name" value="LRRNT_2"/>
    <property type="match status" value="1"/>
</dbReference>
<gene>
    <name evidence="25" type="ORF">C2S53_019360</name>
</gene>
<evidence type="ECO:0000256" key="12">
    <source>
        <dbReference type="ARBA" id="ARBA00022737"/>
    </source>
</evidence>
<evidence type="ECO:0000256" key="17">
    <source>
        <dbReference type="ARBA" id="ARBA00023136"/>
    </source>
</evidence>
<keyword evidence="9" id="KW-0808">Transferase</keyword>
<dbReference type="FunFam" id="3.30.200.20:FF:000432">
    <property type="entry name" value="LRR receptor-like serine/threonine-protein kinase EFR"/>
    <property type="match status" value="1"/>
</dbReference>
<evidence type="ECO:0000256" key="3">
    <source>
        <dbReference type="ARBA" id="ARBA00008684"/>
    </source>
</evidence>
<evidence type="ECO:0000256" key="18">
    <source>
        <dbReference type="ARBA" id="ARBA00023170"/>
    </source>
</evidence>
<dbReference type="GO" id="GO:0004674">
    <property type="term" value="F:protein serine/threonine kinase activity"/>
    <property type="evidence" value="ECO:0007669"/>
    <property type="project" value="UniProtKB-KW"/>
</dbReference>
<dbReference type="Gene3D" id="3.80.10.10">
    <property type="entry name" value="Ribonuclease Inhibitor"/>
    <property type="match status" value="4"/>
</dbReference>
<dbReference type="InterPro" id="IPR003591">
    <property type="entry name" value="Leu-rich_rpt_typical-subtyp"/>
</dbReference>
<evidence type="ECO:0000256" key="11">
    <source>
        <dbReference type="ARBA" id="ARBA00022729"/>
    </source>
</evidence>
<evidence type="ECO:0000256" key="15">
    <source>
        <dbReference type="ARBA" id="ARBA00022840"/>
    </source>
</evidence>
<keyword evidence="14 25" id="KW-0418">Kinase</keyword>
<feature type="signal peptide" evidence="23">
    <location>
        <begin position="1"/>
        <end position="30"/>
    </location>
</feature>
<evidence type="ECO:0000256" key="22">
    <source>
        <dbReference type="PROSITE-ProRule" id="PRU10141"/>
    </source>
</evidence>
<comment type="similarity">
    <text evidence="3">Belongs to the protein kinase superfamily. Ser/Thr protein kinase family.</text>
</comment>
<evidence type="ECO:0000313" key="25">
    <source>
        <dbReference type="EMBL" id="KAH6754952.1"/>
    </source>
</evidence>
<feature type="binding site" evidence="22">
    <location>
        <position position="736"/>
    </location>
    <ligand>
        <name>ATP</name>
        <dbReference type="ChEBI" id="CHEBI:30616"/>
    </ligand>
</feature>
<keyword evidence="18" id="KW-0675">Receptor</keyword>
<keyword evidence="17" id="KW-0472">Membrane</keyword>
<dbReference type="Proteomes" id="UP001190926">
    <property type="component" value="Unassembled WGS sequence"/>
</dbReference>
<evidence type="ECO:0000256" key="10">
    <source>
        <dbReference type="ARBA" id="ARBA00022692"/>
    </source>
</evidence>
<keyword evidence="7" id="KW-0597">Phosphoprotein</keyword>
<dbReference type="GO" id="GO:0005524">
    <property type="term" value="F:ATP binding"/>
    <property type="evidence" value="ECO:0007669"/>
    <property type="project" value="UniProtKB-UniRule"/>
</dbReference>
<dbReference type="EMBL" id="SDAM02029679">
    <property type="protein sequence ID" value="KAH6754952.1"/>
    <property type="molecule type" value="Genomic_DNA"/>
</dbReference>
<organism evidence="25 26">
    <name type="scientific">Perilla frutescens var. hirtella</name>
    <name type="common">Perilla citriodora</name>
    <name type="synonym">Perilla setoyensis</name>
    <dbReference type="NCBI Taxonomy" id="608512"/>
    <lineage>
        <taxon>Eukaryota</taxon>
        <taxon>Viridiplantae</taxon>
        <taxon>Streptophyta</taxon>
        <taxon>Embryophyta</taxon>
        <taxon>Tracheophyta</taxon>
        <taxon>Spermatophyta</taxon>
        <taxon>Magnoliopsida</taxon>
        <taxon>eudicotyledons</taxon>
        <taxon>Gunneridae</taxon>
        <taxon>Pentapetalae</taxon>
        <taxon>asterids</taxon>
        <taxon>lamiids</taxon>
        <taxon>Lamiales</taxon>
        <taxon>Lamiaceae</taxon>
        <taxon>Nepetoideae</taxon>
        <taxon>Elsholtzieae</taxon>
        <taxon>Perilla</taxon>
    </lineage>
</organism>
<evidence type="ECO:0000313" key="26">
    <source>
        <dbReference type="Proteomes" id="UP001190926"/>
    </source>
</evidence>
<keyword evidence="16" id="KW-1133">Transmembrane helix</keyword>
<accession>A0AAD4NWF9</accession>
<dbReference type="InterPro" id="IPR008271">
    <property type="entry name" value="Ser/Thr_kinase_AS"/>
</dbReference>
<dbReference type="PANTHER" id="PTHR27000:SF777">
    <property type="entry name" value="PROTEIN KINASE DOMAIN-CONTAINING PROTEIN"/>
    <property type="match status" value="1"/>
</dbReference>
<dbReference type="PROSITE" id="PS00107">
    <property type="entry name" value="PROTEIN_KINASE_ATP"/>
    <property type="match status" value="1"/>
</dbReference>
<evidence type="ECO:0000256" key="1">
    <source>
        <dbReference type="ARBA" id="ARBA00004162"/>
    </source>
</evidence>
<protein>
    <recommendedName>
        <fullName evidence="4">non-specific serine/threonine protein kinase</fullName>
        <ecNumber evidence="4">2.7.11.1</ecNumber>
    </recommendedName>
</protein>
<dbReference type="AlphaFoldDB" id="A0AAD4NWF9"/>
<evidence type="ECO:0000256" key="6">
    <source>
        <dbReference type="ARBA" id="ARBA00022527"/>
    </source>
</evidence>
<comment type="catalytic activity">
    <reaction evidence="21">
        <text>L-seryl-[protein] + ATP = O-phospho-L-seryl-[protein] + ADP + H(+)</text>
        <dbReference type="Rhea" id="RHEA:17989"/>
        <dbReference type="Rhea" id="RHEA-COMP:9863"/>
        <dbReference type="Rhea" id="RHEA-COMP:11604"/>
        <dbReference type="ChEBI" id="CHEBI:15378"/>
        <dbReference type="ChEBI" id="CHEBI:29999"/>
        <dbReference type="ChEBI" id="CHEBI:30616"/>
        <dbReference type="ChEBI" id="CHEBI:83421"/>
        <dbReference type="ChEBI" id="CHEBI:456216"/>
        <dbReference type="EC" id="2.7.11.1"/>
    </reaction>
</comment>
<proteinExistence type="inferred from homology"/>
<dbReference type="InterPro" id="IPR001611">
    <property type="entry name" value="Leu-rich_rpt"/>
</dbReference>
<evidence type="ECO:0000256" key="21">
    <source>
        <dbReference type="ARBA" id="ARBA00048679"/>
    </source>
</evidence>
<keyword evidence="12" id="KW-0677">Repeat</keyword>
<dbReference type="GO" id="GO:0005886">
    <property type="term" value="C:plasma membrane"/>
    <property type="evidence" value="ECO:0007669"/>
    <property type="project" value="UniProtKB-SubCell"/>
</dbReference>
<keyword evidence="5" id="KW-1003">Cell membrane</keyword>
<keyword evidence="15 22" id="KW-0067">ATP-binding</keyword>
<dbReference type="InterPro" id="IPR013210">
    <property type="entry name" value="LRR_N_plant-typ"/>
</dbReference>
<evidence type="ECO:0000256" key="14">
    <source>
        <dbReference type="ARBA" id="ARBA00022777"/>
    </source>
</evidence>
<evidence type="ECO:0000256" key="13">
    <source>
        <dbReference type="ARBA" id="ARBA00022741"/>
    </source>
</evidence>
<dbReference type="SMART" id="SM00369">
    <property type="entry name" value="LRR_TYP"/>
    <property type="match status" value="7"/>
</dbReference>
<evidence type="ECO:0000256" key="5">
    <source>
        <dbReference type="ARBA" id="ARBA00022475"/>
    </source>
</evidence>
<dbReference type="Pfam" id="PF13855">
    <property type="entry name" value="LRR_8"/>
    <property type="match status" value="1"/>
</dbReference>
<dbReference type="SUPFAM" id="SSF56112">
    <property type="entry name" value="Protein kinase-like (PK-like)"/>
    <property type="match status" value="1"/>
</dbReference>
<sequence>MQLQHLLNLTLSYKILAFVLILAISQLCEAAVFGNGTDKLALVDLKLHLTHYPADVFSSWNDSVDFCMWRGIKCSNKHHRVVGIYLKGMNLYGDVSPSIGNLSFLHELDLSNNFFNGVIPPELGRLNRLKYLNLSNNILAGVIPANLSHCTALITISLDHNSLKQHIPWELGTLLKLEELHLNNNNLTGNFPASHGNLSSLQEMDLSYNVMDGEIPDTVGGLKNLAFLILRVNQFSGIFPPAFYNLSSLQLLAFTQNNFHGYLRSDFGFLFPNIQRLWIGSNNFTGPIPVSFSNLSSLLQLNLGGNRFIGNVPSSFGNMQNIISLNLYGNLFGNYSDDDSLFLDSLANCSSLELLDVSSNQLGGELKASSVANLSSQLNWFSIYDNRISGSVPEEIAGLVGLTTLNMGSNRLTGNIPASIGTFPRLQSLYLYENRLTGEIPSSLGNISQLLLLYLFDNTLQGSLPESFSNLKLLQDARFCHNKLNGSITPQLVSLSSLTITLNLSHNSFTGPLPAEVGNLTSLTALDVSYNHLSGDIPSNLGFCLSLITLNMQNNFLRGSVPDLSGLKGLEYLDLSKNNLTAQIPHYFINFSSLLNLNLSYNNFQGQVPVEGVFKNETAIQVYSNDNLCGGIPQLNLKPCPANKRRSLNLKLILPPVLVSSCLLLFLCMLFLSRKNSSRVEDRSESSFGRIYRKISFNELYNATRGFCSSHLIGAGSFGSVYVGILEQGELPVAVKVLNLQQQGASRSFVAECKAVGNIRHKNLVRILTVCSAVDYNGNDFKAVVYPYMSKGSLEKWLHPEDEMNCGKSFSLLQRMDIAIDIASALRYLHHQCEFPIVHCDLKPSNVLLDDDMTARVSDFGMARLLSRFKGVSNLNQFSSLGIKGTFGYIAPEYGLGSPVSTLGDVYSYGILLLELFTGRRPVDEAFKDNFNLHNFVELALLDRVLEIIDQSAIFDLHFNDEVMMIECLVSVLQIGIVCSAENPQDRMNMRQVVHKLVSVKEKFLGLVMEDEKVERNLHCDKISTCES</sequence>
<dbReference type="SUPFAM" id="SSF52058">
    <property type="entry name" value="L domain-like"/>
    <property type="match status" value="2"/>
</dbReference>
<keyword evidence="26" id="KW-1185">Reference proteome</keyword>
<name>A0AAD4NWF9_PERFH</name>